<protein>
    <submittedName>
        <fullName evidence="4">CDP-glucose 4,6-dehydratase</fullName>
    </submittedName>
</protein>
<feature type="domain" description="NAD-dependent epimerase/dehydratase" evidence="3">
    <location>
        <begin position="12"/>
        <end position="241"/>
    </location>
</feature>
<accession>A0A0B1ZJD9</accession>
<evidence type="ECO:0000313" key="4">
    <source>
        <dbReference type="EMBL" id="KHK89418.1"/>
    </source>
</evidence>
<keyword evidence="5" id="KW-1185">Reference proteome</keyword>
<comment type="caution">
    <text evidence="4">The sequence shown here is derived from an EMBL/GenBank/DDBJ whole genome shotgun (WGS) entry which is preliminary data.</text>
</comment>
<sequence>MGLNSFWQDRRVFVTGQTGFKGAWLSLWLERLGATVSAVALAPVSSPSLYAMAAPWTGKHYTADIRDSAGLSGLLREAEPEIVIHMAAQALVRPSYADPVGTYATNVMGTVNLLDAVRSTPSVRTVLVVTSDKVYANDGQPTAFVESDPLGGSDPYSSSKACTELVCKSYAKSFLREQGVVLATARAGNVIGGGDWAEDRLVPDFVRALESGEPAMLRYPDAVRPWQHVLEPLGGYLTYARALTEGGSAGLPDALNFGPDAQDFATVAELAEELGRGFGLARSWEQAPGKWASEAPFLMLNSARAADVLGWRPCLDRGQTVDWTVAWYDAHRRGADMREFTLQQIAAYEDLMA</sequence>
<comment type="similarity">
    <text evidence="2">Belongs to the NAD(P)-dependent epimerase/dehydratase family.</text>
</comment>
<name>A0A0B1ZJD9_9SPHN</name>
<dbReference type="Gene3D" id="3.90.25.10">
    <property type="entry name" value="UDP-galactose 4-epimerase, domain 1"/>
    <property type="match status" value="1"/>
</dbReference>
<organism evidence="4 5">
    <name type="scientific">Novosphingobium malaysiense</name>
    <dbReference type="NCBI Taxonomy" id="1348853"/>
    <lineage>
        <taxon>Bacteria</taxon>
        <taxon>Pseudomonadati</taxon>
        <taxon>Pseudomonadota</taxon>
        <taxon>Alphaproteobacteria</taxon>
        <taxon>Sphingomonadales</taxon>
        <taxon>Sphingomonadaceae</taxon>
        <taxon>Novosphingobium</taxon>
    </lineage>
</organism>
<gene>
    <name evidence="4" type="ORF">LK12_20015</name>
</gene>
<reference evidence="4 5" key="1">
    <citation type="submission" date="2014-10" db="EMBL/GenBank/DDBJ databases">
        <title>Genome sequence of Novosphingobium malaysiense MUSC 273(T).</title>
        <authorList>
            <person name="Lee L.-H."/>
        </authorList>
    </citation>
    <scope>NUCLEOTIDE SEQUENCE [LARGE SCALE GENOMIC DNA]</scope>
    <source>
        <strain evidence="4 5">MUSC 273</strain>
    </source>
</reference>
<dbReference type="OrthoDB" id="9801785at2"/>
<dbReference type="PANTHER" id="PTHR43000">
    <property type="entry name" value="DTDP-D-GLUCOSE 4,6-DEHYDRATASE-RELATED"/>
    <property type="match status" value="1"/>
</dbReference>
<dbReference type="InterPro" id="IPR001509">
    <property type="entry name" value="Epimerase_deHydtase"/>
</dbReference>
<evidence type="ECO:0000259" key="3">
    <source>
        <dbReference type="Pfam" id="PF01370"/>
    </source>
</evidence>
<comment type="pathway">
    <text evidence="1">Bacterial outer membrane biogenesis; LPS O-antigen biosynthesis.</text>
</comment>
<dbReference type="NCBIfam" id="TIGR02622">
    <property type="entry name" value="CDP_4_6_dhtase"/>
    <property type="match status" value="1"/>
</dbReference>
<evidence type="ECO:0000256" key="2">
    <source>
        <dbReference type="ARBA" id="ARBA00007637"/>
    </source>
</evidence>
<evidence type="ECO:0000313" key="5">
    <source>
        <dbReference type="Proteomes" id="UP000031057"/>
    </source>
</evidence>
<dbReference type="EMBL" id="JTDI01000007">
    <property type="protein sequence ID" value="KHK89418.1"/>
    <property type="molecule type" value="Genomic_DNA"/>
</dbReference>
<dbReference type="SUPFAM" id="SSF51735">
    <property type="entry name" value="NAD(P)-binding Rossmann-fold domains"/>
    <property type="match status" value="1"/>
</dbReference>
<dbReference type="Pfam" id="PF01370">
    <property type="entry name" value="Epimerase"/>
    <property type="match status" value="1"/>
</dbReference>
<dbReference type="STRING" id="1348853.LK12_20015"/>
<dbReference type="RefSeq" id="WP_039288216.1">
    <property type="nucleotide sequence ID" value="NZ_JTDI01000007.1"/>
</dbReference>
<proteinExistence type="inferred from homology"/>
<dbReference type="Proteomes" id="UP000031057">
    <property type="component" value="Unassembled WGS sequence"/>
</dbReference>
<evidence type="ECO:0000256" key="1">
    <source>
        <dbReference type="ARBA" id="ARBA00005125"/>
    </source>
</evidence>
<dbReference type="Gene3D" id="3.40.50.720">
    <property type="entry name" value="NAD(P)-binding Rossmann-like Domain"/>
    <property type="match status" value="1"/>
</dbReference>
<dbReference type="InterPro" id="IPR013445">
    <property type="entry name" value="CDP_4_6_deHydtase"/>
</dbReference>
<dbReference type="AlphaFoldDB" id="A0A0B1ZJD9"/>
<dbReference type="InterPro" id="IPR036291">
    <property type="entry name" value="NAD(P)-bd_dom_sf"/>
</dbReference>